<evidence type="ECO:0000313" key="2">
    <source>
        <dbReference type="Proteomes" id="UP000267844"/>
    </source>
</evidence>
<organism evidence="1 2">
    <name type="scientific">Empedobacter falsenii</name>
    <dbReference type="NCBI Taxonomy" id="343874"/>
    <lineage>
        <taxon>Bacteria</taxon>
        <taxon>Pseudomonadati</taxon>
        <taxon>Bacteroidota</taxon>
        <taxon>Flavobacteriia</taxon>
        <taxon>Flavobacteriales</taxon>
        <taxon>Weeksellaceae</taxon>
        <taxon>Empedobacter</taxon>
    </lineage>
</organism>
<dbReference type="AlphaFoldDB" id="A0A3R8UPP8"/>
<protein>
    <submittedName>
        <fullName evidence="1">Uncharacterized protein</fullName>
    </submittedName>
</protein>
<sequence>MNKSIFFFIITLFCYHSLQAQSVIEWKKDMKLNYKNFKKKPIQTKVPQGFLDSKLGWQIAESTGELPELWVTNKFDESNSWLSMQHTEILKEMQLQFDLSELYARKIRKDFKDLQAKKVMNKDSYRAKFLLGSKNFQKKLKSIAGVSLNQPDLYKLLNKQIQDSLVIYQNYSK</sequence>
<dbReference type="Proteomes" id="UP000267844">
    <property type="component" value="Unassembled WGS sequence"/>
</dbReference>
<accession>A0A3R8UPP8</accession>
<proteinExistence type="predicted"/>
<comment type="caution">
    <text evidence="1">The sequence shown here is derived from an EMBL/GenBank/DDBJ whole genome shotgun (WGS) entry which is preliminary data.</text>
</comment>
<reference evidence="1 2" key="1">
    <citation type="submission" date="2018-10" db="EMBL/GenBank/DDBJ databases">
        <title>Transmission dynamics of multidrug resistant bacteria on intensive care unit surfaces.</title>
        <authorList>
            <person name="D'Souza A.W."/>
            <person name="Potter R.F."/>
            <person name="Wallace M."/>
            <person name="Shupe A."/>
            <person name="Patel S."/>
            <person name="Sun S."/>
            <person name="Gul D."/>
            <person name="Kwon J.H."/>
            <person name="Andleeb S."/>
            <person name="Burnham C.-A.D."/>
            <person name="Dantas G."/>
        </authorList>
    </citation>
    <scope>NUCLEOTIDE SEQUENCE [LARGE SCALE GENOMIC DNA]</scope>
    <source>
        <strain evidence="1 2">WF_348</strain>
    </source>
</reference>
<name>A0A3R8UPP8_9FLAO</name>
<dbReference type="EMBL" id="RHPO01000014">
    <property type="protein sequence ID" value="RRT91589.1"/>
    <property type="molecule type" value="Genomic_DNA"/>
</dbReference>
<dbReference type="RefSeq" id="WP_115000770.1">
    <property type="nucleotide sequence ID" value="NZ_JAOPGB010000005.1"/>
</dbReference>
<evidence type="ECO:0000313" key="1">
    <source>
        <dbReference type="EMBL" id="RRT91589.1"/>
    </source>
</evidence>
<gene>
    <name evidence="1" type="ORF">EGI89_08415</name>
</gene>